<evidence type="ECO:0000256" key="4">
    <source>
        <dbReference type="ARBA" id="ARBA00022803"/>
    </source>
</evidence>
<dbReference type="InterPro" id="IPR011990">
    <property type="entry name" value="TPR-like_helical_dom_sf"/>
</dbReference>
<dbReference type="GO" id="GO:0009279">
    <property type="term" value="C:cell outer membrane"/>
    <property type="evidence" value="ECO:0007669"/>
    <property type="project" value="TreeGrafter"/>
</dbReference>
<dbReference type="SMART" id="SM00028">
    <property type="entry name" value="TPR"/>
    <property type="match status" value="4"/>
</dbReference>
<dbReference type="InterPro" id="IPR019734">
    <property type="entry name" value="TPR_rpt"/>
</dbReference>
<dbReference type="PROSITE" id="PS50005">
    <property type="entry name" value="TPR"/>
    <property type="match status" value="1"/>
</dbReference>
<dbReference type="PANTHER" id="PTHR44858:SF1">
    <property type="entry name" value="UDP-N-ACETYLGLUCOSAMINE--PEPTIDE N-ACETYLGLUCOSAMINYLTRANSFERASE SPINDLY-RELATED"/>
    <property type="match status" value="1"/>
</dbReference>
<keyword evidence="6" id="KW-0564">Palmitate</keyword>
<organism evidence="10 11">
    <name type="scientific">Rodentibacter trehalosifermentans</name>
    <dbReference type="NCBI Taxonomy" id="1908263"/>
    <lineage>
        <taxon>Bacteria</taxon>
        <taxon>Pseudomonadati</taxon>
        <taxon>Pseudomonadota</taxon>
        <taxon>Gammaproteobacteria</taxon>
        <taxon>Pasteurellales</taxon>
        <taxon>Pasteurellaceae</taxon>
        <taxon>Rodentibacter</taxon>
    </lineage>
</organism>
<dbReference type="Gene3D" id="1.25.40.10">
    <property type="entry name" value="Tetratricopeptide repeat domain"/>
    <property type="match status" value="1"/>
</dbReference>
<evidence type="ECO:0000256" key="9">
    <source>
        <dbReference type="PROSITE-ProRule" id="PRU00339"/>
    </source>
</evidence>
<evidence type="ECO:0000256" key="8">
    <source>
        <dbReference type="PIRNR" id="PIRNR004654"/>
    </source>
</evidence>
<sequence length="311" mass="35974">MQYFRLPHRHLSYLLGLCAILLLAGCTQSGGAFVSKNRVVLAEQNPNVHFEQEVMIVRLSQVLLVGKMSNEERASLHFERGVLYDSLGLWGLARYDFIQALALQPKMASVYNYLGLYLLLEEDYDGALETFNAVFELDPSYDYSHLNRGLNFYYVGRYNLAEQDFLQFYQADTKDPYRVLWLYLNEQKLKPQEAHKNLVERAKGLSEDFWGTHIVQYYLGHLSVEELQQRAGEFAQNTQQYAEILTETYFYLAKQKLNVGLVDEAAALFKLAMANQVYNFVEYRFASFELMKLKPAQTEEEKDGKSAVIKP</sequence>
<dbReference type="GO" id="GO:0005886">
    <property type="term" value="C:plasma membrane"/>
    <property type="evidence" value="ECO:0007669"/>
    <property type="project" value="UniProtKB-SubCell"/>
</dbReference>
<dbReference type="SUPFAM" id="SSF48452">
    <property type="entry name" value="TPR-like"/>
    <property type="match status" value="1"/>
</dbReference>
<dbReference type="AlphaFoldDB" id="A0A1V3IUT2"/>
<keyword evidence="1 8" id="KW-1003">Cell membrane</keyword>
<keyword evidence="3" id="KW-0677">Repeat</keyword>
<dbReference type="PROSITE" id="PS51257">
    <property type="entry name" value="PROKAR_LIPOPROTEIN"/>
    <property type="match status" value="1"/>
</dbReference>
<evidence type="ECO:0000256" key="6">
    <source>
        <dbReference type="ARBA" id="ARBA00023139"/>
    </source>
</evidence>
<dbReference type="Proteomes" id="UP000188728">
    <property type="component" value="Unassembled WGS sequence"/>
</dbReference>
<dbReference type="PIRSF" id="PIRSF004654">
    <property type="entry name" value="NlpI"/>
    <property type="match status" value="1"/>
</dbReference>
<evidence type="ECO:0000256" key="5">
    <source>
        <dbReference type="ARBA" id="ARBA00023136"/>
    </source>
</evidence>
<feature type="repeat" description="TPR" evidence="9">
    <location>
        <begin position="108"/>
        <end position="141"/>
    </location>
</feature>
<name>A0A1V3IUT2_9PAST</name>
<gene>
    <name evidence="10" type="ORF">BKK51_04675</name>
</gene>
<reference evidence="10 11" key="1">
    <citation type="submission" date="2016-10" db="EMBL/GenBank/DDBJ databases">
        <title>Rodentibacter gen. nov. and new species.</title>
        <authorList>
            <person name="Christensen H."/>
        </authorList>
    </citation>
    <scope>NUCLEOTIDE SEQUENCE [LARGE SCALE GENOMIC DNA]</scope>
    <source>
        <strain evidence="10 11">H1983213011</strain>
    </source>
</reference>
<dbReference type="RefSeq" id="WP_077473874.1">
    <property type="nucleotide sequence ID" value="NZ_MLHK01000024.1"/>
</dbReference>
<evidence type="ECO:0000256" key="1">
    <source>
        <dbReference type="ARBA" id="ARBA00022475"/>
    </source>
</evidence>
<evidence type="ECO:0000313" key="10">
    <source>
        <dbReference type="EMBL" id="OOF45844.1"/>
    </source>
</evidence>
<evidence type="ECO:0000313" key="11">
    <source>
        <dbReference type="Proteomes" id="UP000188728"/>
    </source>
</evidence>
<keyword evidence="7 10" id="KW-0449">Lipoprotein</keyword>
<dbReference type="InterPro" id="IPR023605">
    <property type="entry name" value="Lipoprotein_NlpI"/>
</dbReference>
<evidence type="ECO:0000256" key="3">
    <source>
        <dbReference type="ARBA" id="ARBA00022737"/>
    </source>
</evidence>
<proteinExistence type="predicted"/>
<evidence type="ECO:0000256" key="7">
    <source>
        <dbReference type="ARBA" id="ARBA00023288"/>
    </source>
</evidence>
<keyword evidence="4 9" id="KW-0802">TPR repeat</keyword>
<dbReference type="EMBL" id="MLHK01000024">
    <property type="protein sequence ID" value="OOF45844.1"/>
    <property type="molecule type" value="Genomic_DNA"/>
</dbReference>
<evidence type="ECO:0000256" key="2">
    <source>
        <dbReference type="ARBA" id="ARBA00022729"/>
    </source>
</evidence>
<accession>A0A1V3IUT2</accession>
<comment type="subunit">
    <text evidence="8">Homodimer.</text>
</comment>
<dbReference type="NCBIfam" id="NF008391">
    <property type="entry name" value="PRK11189.1"/>
    <property type="match status" value="1"/>
</dbReference>
<comment type="function">
    <text evidence="8">May be involved in cell division.</text>
</comment>
<comment type="subcellular location">
    <subcellularLocation>
        <location evidence="8">Cell membrane</location>
    </subcellularLocation>
</comment>
<dbReference type="PANTHER" id="PTHR44858">
    <property type="entry name" value="TETRATRICOPEPTIDE REPEAT PROTEIN 6"/>
    <property type="match status" value="1"/>
</dbReference>
<protein>
    <recommendedName>
        <fullName evidence="8">Lipoprotein NlpI</fullName>
    </recommendedName>
</protein>
<keyword evidence="2" id="KW-0732">Signal</keyword>
<keyword evidence="5 8" id="KW-0472">Membrane</keyword>
<dbReference type="InterPro" id="IPR050498">
    <property type="entry name" value="Ycf3"/>
</dbReference>
<comment type="caution">
    <text evidence="10">The sequence shown here is derived from an EMBL/GenBank/DDBJ whole genome shotgun (WGS) entry which is preliminary data.</text>
</comment>
<dbReference type="GO" id="GO:0046813">
    <property type="term" value="P:receptor-mediated virion attachment to host cell"/>
    <property type="evidence" value="ECO:0007669"/>
    <property type="project" value="TreeGrafter"/>
</dbReference>